<dbReference type="Pfam" id="PF00132">
    <property type="entry name" value="Hexapep"/>
    <property type="match status" value="3"/>
</dbReference>
<dbReference type="PANTHER" id="PTHR43378">
    <property type="entry name" value="UDP-3-O-ACYLGLUCOSAMINE N-ACYLTRANSFERASE"/>
    <property type="match status" value="1"/>
</dbReference>
<dbReference type="InterPro" id="IPR011004">
    <property type="entry name" value="Trimer_LpxA-like_sf"/>
</dbReference>
<keyword evidence="2" id="KW-0441">Lipid A biosynthesis</keyword>
<keyword evidence="4" id="KW-0443">Lipid metabolism</keyword>
<dbReference type="Proteomes" id="UP000037854">
    <property type="component" value="Unassembled WGS sequence"/>
</dbReference>
<evidence type="ECO:0000256" key="1">
    <source>
        <dbReference type="ARBA" id="ARBA00022516"/>
    </source>
</evidence>
<evidence type="ECO:0000256" key="2">
    <source>
        <dbReference type="ARBA" id="ARBA00022556"/>
    </source>
</evidence>
<sequence length="310" mass="33843">MILVQFTTPIRIDGTEYEVCGVSTISNPKSNSLVFIQKKYQALLANLKDVTGCSVIAESGMEISEKLYKLNNFILTDNPRLKFAIIYSQLAESDEKYNKSRGYSNINGSIIGENVSVGENTLIEPFCFIDHDVTIGANTIIRTGTKIRRNTIIGSNCFIKENAVVGTPGFSFERDENDNFVKVPQLGGVRIQDNVELGALTTVDSGAIEPTEIHSQVKMMDHAHIAHNVIIGEKTVVGAGTTIAGSTKIGKNVWISPNSTITHQISIGDGVVIGLSSRVHKSVPKGTTMINEAADTIERTIEFTKYKKVY</sequence>
<keyword evidence="1" id="KW-0444">Lipid biosynthesis</keyword>
<dbReference type="SUPFAM" id="SSF51161">
    <property type="entry name" value="Trimeric LpxA-like enzymes"/>
    <property type="match status" value="1"/>
</dbReference>
<organism evidence="6 7">
    <name type="scientific">Oceanobacillus caeni</name>
    <dbReference type="NCBI Taxonomy" id="405946"/>
    <lineage>
        <taxon>Bacteria</taxon>
        <taxon>Bacillati</taxon>
        <taxon>Bacillota</taxon>
        <taxon>Bacilli</taxon>
        <taxon>Bacillales</taxon>
        <taxon>Bacillaceae</taxon>
        <taxon>Oceanobacillus</taxon>
    </lineage>
</organism>
<reference evidence="6 7" key="1">
    <citation type="submission" date="2015-07" db="EMBL/GenBank/DDBJ databases">
        <title>High-quality draft genome sequence of Oceanobacillus caeni HM6, a bacillus isolated from a human feces.</title>
        <authorList>
            <person name="Kumar J."/>
            <person name="Verma M.K."/>
            <person name="Pandey R."/>
            <person name="Bhambi M."/>
            <person name="Chauhan N."/>
        </authorList>
    </citation>
    <scope>NUCLEOTIDE SEQUENCE [LARGE SCALE GENOMIC DNA]</scope>
    <source>
        <strain evidence="6 7">HM6</strain>
    </source>
</reference>
<dbReference type="InterPro" id="IPR007691">
    <property type="entry name" value="LpxD"/>
</dbReference>
<accession>A0ABR5MJU4</accession>
<evidence type="ECO:0000256" key="4">
    <source>
        <dbReference type="ARBA" id="ARBA00023098"/>
    </source>
</evidence>
<evidence type="ECO:0008006" key="8">
    <source>
        <dbReference type="Google" id="ProtNLM"/>
    </source>
</evidence>
<proteinExistence type="predicted"/>
<keyword evidence="3" id="KW-0808">Transferase</keyword>
<dbReference type="EMBL" id="LGTK01000020">
    <property type="protein sequence ID" value="KPH75929.1"/>
    <property type="molecule type" value="Genomic_DNA"/>
</dbReference>
<keyword evidence="7" id="KW-1185">Reference proteome</keyword>
<dbReference type="Gene3D" id="2.160.10.10">
    <property type="entry name" value="Hexapeptide repeat proteins"/>
    <property type="match status" value="1"/>
</dbReference>
<evidence type="ECO:0000313" key="7">
    <source>
        <dbReference type="Proteomes" id="UP000037854"/>
    </source>
</evidence>
<evidence type="ECO:0000256" key="3">
    <source>
        <dbReference type="ARBA" id="ARBA00022679"/>
    </source>
</evidence>
<name>A0ABR5MJU4_9BACI</name>
<dbReference type="CDD" id="cd03352">
    <property type="entry name" value="LbH_LpxD"/>
    <property type="match status" value="1"/>
</dbReference>
<protein>
    <recommendedName>
        <fullName evidence="8">UDP-3-O-(3-hydroxymyristoyl) glucosamine N-acyltransferase</fullName>
    </recommendedName>
</protein>
<dbReference type="InterPro" id="IPR001451">
    <property type="entry name" value="Hexapep"/>
</dbReference>
<keyword evidence="5" id="KW-0012">Acyltransferase</keyword>
<comment type="caution">
    <text evidence="6">The sequence shown here is derived from an EMBL/GenBank/DDBJ whole genome shotgun (WGS) entry which is preliminary data.</text>
</comment>
<gene>
    <name evidence="6" type="ORF">AFL42_07785</name>
</gene>
<dbReference type="PANTHER" id="PTHR43378:SF2">
    <property type="entry name" value="UDP-3-O-ACYLGLUCOSAMINE N-ACYLTRANSFERASE 1, MITOCHONDRIAL-RELATED"/>
    <property type="match status" value="1"/>
</dbReference>
<evidence type="ECO:0000256" key="5">
    <source>
        <dbReference type="ARBA" id="ARBA00023315"/>
    </source>
</evidence>
<evidence type="ECO:0000313" key="6">
    <source>
        <dbReference type="EMBL" id="KPH75929.1"/>
    </source>
</evidence>